<dbReference type="SUPFAM" id="SSF52540">
    <property type="entry name" value="P-loop containing nucleoside triphosphate hydrolases"/>
    <property type="match status" value="1"/>
</dbReference>
<dbReference type="RefSeq" id="WP_137697198.1">
    <property type="nucleotide sequence ID" value="NZ_CP061336.1"/>
</dbReference>
<evidence type="ECO:0000313" key="2">
    <source>
        <dbReference type="Proteomes" id="UP000306409"/>
    </source>
</evidence>
<sequence length="295" mass="34377">MGKILAICSDDKKSGKSIVSYLIANKIKEIAQNNFKILVCCLNLNYSALYELFGMEFSAVGLEELVNHKVFEEDNSKIIFSIIPQSNGIYFLGSYRTTNSYIKKNTEEYKKLFKCLQNSFDIIIFDTVSGSGSNLTNFVIQRADIIVRLFVQDNESMKKLNRKDGIKLSHDRKTIYIVSKYRNIYPRVSDIKRRYSLKKIFTFEYCDKLQEMKNRNSLYLYPQHETSCNDSINCISRYILESLNLLPQDEIVKDSSVRYICDLKHTLKKLKQIWYGGKEHEDIAEFVPKRADGLY</sequence>
<dbReference type="Gene3D" id="3.40.50.300">
    <property type="entry name" value="P-loop containing nucleotide triphosphate hydrolases"/>
    <property type="match status" value="1"/>
</dbReference>
<dbReference type="InterPro" id="IPR027417">
    <property type="entry name" value="P-loop_NTPase"/>
</dbReference>
<protein>
    <recommendedName>
        <fullName evidence="3">AAA domain-containing protein</fullName>
    </recommendedName>
</protein>
<dbReference type="EMBL" id="CP061336">
    <property type="protein sequence ID" value="QNU67131.1"/>
    <property type="molecule type" value="Genomic_DNA"/>
</dbReference>
<accession>A0A4U7JKS8</accession>
<dbReference type="KEGG" id="rher:EHE19_000825"/>
<dbReference type="OrthoDB" id="1738681at2"/>
<organism evidence="1 2">
    <name type="scientific">Ruminiclostridium herbifermentans</name>
    <dbReference type="NCBI Taxonomy" id="2488810"/>
    <lineage>
        <taxon>Bacteria</taxon>
        <taxon>Bacillati</taxon>
        <taxon>Bacillota</taxon>
        <taxon>Clostridia</taxon>
        <taxon>Eubacteriales</taxon>
        <taxon>Oscillospiraceae</taxon>
        <taxon>Ruminiclostridium</taxon>
    </lineage>
</organism>
<evidence type="ECO:0008006" key="3">
    <source>
        <dbReference type="Google" id="ProtNLM"/>
    </source>
</evidence>
<gene>
    <name evidence="1" type="ORF">EHE19_000825</name>
</gene>
<reference evidence="1 2" key="1">
    <citation type="submission" date="2020-09" db="EMBL/GenBank/DDBJ databases">
        <title>Characterization and genome sequencing of Ruminiclostridium sp. nov. MA18.</title>
        <authorList>
            <person name="Rettenmaier R."/>
            <person name="Kowollik M.-L."/>
            <person name="Liebl W."/>
            <person name="Zverlov V."/>
        </authorList>
    </citation>
    <scope>NUCLEOTIDE SEQUENCE [LARGE SCALE GENOMIC DNA]</scope>
    <source>
        <strain evidence="1 2">MA18</strain>
    </source>
</reference>
<dbReference type="Proteomes" id="UP000306409">
    <property type="component" value="Chromosome"/>
</dbReference>
<name>A0A4U7JKS8_9FIRM</name>
<proteinExistence type="predicted"/>
<keyword evidence="2" id="KW-1185">Reference proteome</keyword>
<evidence type="ECO:0000313" key="1">
    <source>
        <dbReference type="EMBL" id="QNU67131.1"/>
    </source>
</evidence>
<dbReference type="AlphaFoldDB" id="A0A4U7JKS8"/>